<dbReference type="Proteomes" id="UP000324748">
    <property type="component" value="Unassembled WGS sequence"/>
</dbReference>
<dbReference type="PANTHER" id="PTHR34605">
    <property type="entry name" value="PHAGE_INTEGRASE DOMAIN-CONTAINING PROTEIN"/>
    <property type="match status" value="1"/>
</dbReference>
<gene>
    <name evidence="2" type="ORF">PGT21_010198</name>
</gene>
<dbReference type="InterPro" id="IPR013762">
    <property type="entry name" value="Integrase-like_cat_sf"/>
</dbReference>
<organism evidence="2 3">
    <name type="scientific">Puccinia graminis f. sp. tritici</name>
    <dbReference type="NCBI Taxonomy" id="56615"/>
    <lineage>
        <taxon>Eukaryota</taxon>
        <taxon>Fungi</taxon>
        <taxon>Dikarya</taxon>
        <taxon>Basidiomycota</taxon>
        <taxon>Pucciniomycotina</taxon>
        <taxon>Pucciniomycetes</taxon>
        <taxon>Pucciniales</taxon>
        <taxon>Pucciniaceae</taxon>
        <taxon>Puccinia</taxon>
    </lineage>
</organism>
<dbReference type="GO" id="GO:0015074">
    <property type="term" value="P:DNA integration"/>
    <property type="evidence" value="ECO:0007669"/>
    <property type="project" value="InterPro"/>
</dbReference>
<protein>
    <recommendedName>
        <fullName evidence="4">Tyr recombinase domain-containing protein</fullName>
    </recommendedName>
</protein>
<dbReference type="GO" id="GO:0006310">
    <property type="term" value="P:DNA recombination"/>
    <property type="evidence" value="ECO:0007669"/>
    <property type="project" value="UniProtKB-KW"/>
</dbReference>
<name>A0A5B0M3N8_PUCGR</name>
<comment type="caution">
    <text evidence="2">The sequence shown here is derived from an EMBL/GenBank/DDBJ whole genome shotgun (WGS) entry which is preliminary data.</text>
</comment>
<evidence type="ECO:0000313" key="3">
    <source>
        <dbReference type="Proteomes" id="UP000324748"/>
    </source>
</evidence>
<proteinExistence type="predicted"/>
<dbReference type="PANTHER" id="PTHR34605:SF3">
    <property type="entry name" value="P CELL-TYPE AGGLUTINATION PROTEIN MAP4-LIKE-RELATED"/>
    <property type="match status" value="1"/>
</dbReference>
<keyword evidence="1" id="KW-0233">DNA recombination</keyword>
<reference evidence="2 3" key="1">
    <citation type="submission" date="2019-05" db="EMBL/GenBank/DDBJ databases">
        <title>Emergence of the Ug99 lineage of the wheat stem rust pathogen through somatic hybridization.</title>
        <authorList>
            <person name="Li F."/>
            <person name="Upadhyaya N.M."/>
            <person name="Sperschneider J."/>
            <person name="Matny O."/>
            <person name="Nguyen-Phuc H."/>
            <person name="Mago R."/>
            <person name="Raley C."/>
            <person name="Miller M.E."/>
            <person name="Silverstein K.A.T."/>
            <person name="Henningsen E."/>
            <person name="Hirsch C.D."/>
            <person name="Visser B."/>
            <person name="Pretorius Z.A."/>
            <person name="Steffenson B.J."/>
            <person name="Schwessinger B."/>
            <person name="Dodds P.N."/>
            <person name="Figueroa M."/>
        </authorList>
    </citation>
    <scope>NUCLEOTIDE SEQUENCE [LARGE SCALE GENOMIC DNA]</scope>
    <source>
        <strain evidence="2">21-0</strain>
    </source>
</reference>
<evidence type="ECO:0000313" key="2">
    <source>
        <dbReference type="EMBL" id="KAA1070374.1"/>
    </source>
</evidence>
<sequence length="227" mass="24845">MVRLGDVTLNQNSNEGAGIYIRDVLIAPDGASATIELRRLKTAAPGESQFLKVKQLPNILCPVKALGRCIKGVDSTDTHLFSVTTNNKFVPLTKYRVKKCLSEVWQSNGYSGLLGHSFRVGGAPFLNALGVPINQICLVGRWSLSCYKLYSQTYLSEELDSSLKLLGRLDLQWKLMRAYYHPHSGQLEELVPHLSQGIVSGFGMGLEGCPESQTPGILGLPQTPVPF</sequence>
<keyword evidence="3" id="KW-1185">Reference proteome</keyword>
<dbReference type="InterPro" id="IPR011010">
    <property type="entry name" value="DNA_brk_join_enz"/>
</dbReference>
<evidence type="ECO:0008006" key="4">
    <source>
        <dbReference type="Google" id="ProtNLM"/>
    </source>
</evidence>
<dbReference type="Gene3D" id="1.10.443.10">
    <property type="entry name" value="Intergrase catalytic core"/>
    <property type="match status" value="1"/>
</dbReference>
<dbReference type="GO" id="GO:0003677">
    <property type="term" value="F:DNA binding"/>
    <property type="evidence" value="ECO:0007669"/>
    <property type="project" value="InterPro"/>
</dbReference>
<dbReference type="EMBL" id="VSWC01000171">
    <property type="protein sequence ID" value="KAA1070374.1"/>
    <property type="molecule type" value="Genomic_DNA"/>
</dbReference>
<dbReference type="OrthoDB" id="10294096at2759"/>
<evidence type="ECO:0000256" key="1">
    <source>
        <dbReference type="ARBA" id="ARBA00023172"/>
    </source>
</evidence>
<dbReference type="InterPro" id="IPR052925">
    <property type="entry name" value="Phage_Integrase-like_Recomb"/>
</dbReference>
<dbReference type="SUPFAM" id="SSF56349">
    <property type="entry name" value="DNA breaking-rejoining enzymes"/>
    <property type="match status" value="1"/>
</dbReference>
<accession>A0A5B0M3N8</accession>
<dbReference type="AlphaFoldDB" id="A0A5B0M3N8"/>